<protein>
    <recommendedName>
        <fullName evidence="3">Gnk2-homologous domain-containing protein</fullName>
    </recommendedName>
</protein>
<evidence type="ECO:0000256" key="1">
    <source>
        <dbReference type="ARBA" id="ARBA00022729"/>
    </source>
</evidence>
<dbReference type="Gene3D" id="3.30.430.20">
    <property type="entry name" value="Gnk2 domain, C-X8-C-X2-C motif"/>
    <property type="match status" value="1"/>
</dbReference>
<dbReference type="CDD" id="cd23509">
    <property type="entry name" value="Gnk2-like"/>
    <property type="match status" value="1"/>
</dbReference>
<dbReference type="EMBL" id="QEFC01008645">
    <property type="protein sequence ID" value="KAE9444607.1"/>
    <property type="molecule type" value="Genomic_DNA"/>
</dbReference>
<reference evidence="4" key="1">
    <citation type="journal article" date="2019" name="Genome Biol. Evol.">
        <title>The Rhododendron genome and chromosomal organization provide insight into shared whole-genome duplications across the heath family (Ericaceae).</title>
        <authorList>
            <person name="Soza V.L."/>
            <person name="Lindsley D."/>
            <person name="Waalkes A."/>
            <person name="Ramage E."/>
            <person name="Patwardhan R.P."/>
            <person name="Burton J.N."/>
            <person name="Adey A."/>
            <person name="Kumar A."/>
            <person name="Qiu R."/>
            <person name="Shendure J."/>
            <person name="Hall B."/>
        </authorList>
    </citation>
    <scope>NUCLEOTIDE SEQUENCE</scope>
    <source>
        <strain evidence="4">RSF 1966-606</strain>
    </source>
</reference>
<dbReference type="PANTHER" id="PTHR32099:SF105">
    <property type="entry name" value="CYSTEINE-RICH REPEAT SECRETORY PROTEIN 1"/>
    <property type="match status" value="1"/>
</dbReference>
<feature type="non-terminal residue" evidence="4">
    <location>
        <position position="1"/>
    </location>
</feature>
<keyword evidence="1" id="KW-0732">Signal</keyword>
<accession>A0A6A4KN19</accession>
<dbReference type="AlphaFoldDB" id="A0A6A4KN19"/>
<name>A0A6A4KN19_9ERIC</name>
<organism evidence="4">
    <name type="scientific">Rhododendron williamsianum</name>
    <dbReference type="NCBI Taxonomy" id="262921"/>
    <lineage>
        <taxon>Eukaryota</taxon>
        <taxon>Viridiplantae</taxon>
        <taxon>Streptophyta</taxon>
        <taxon>Embryophyta</taxon>
        <taxon>Tracheophyta</taxon>
        <taxon>Spermatophyta</taxon>
        <taxon>Magnoliopsida</taxon>
        <taxon>eudicotyledons</taxon>
        <taxon>Gunneridae</taxon>
        <taxon>Pentapetalae</taxon>
        <taxon>asterids</taxon>
        <taxon>Ericales</taxon>
        <taxon>Ericaceae</taxon>
        <taxon>Ericoideae</taxon>
        <taxon>Rhodoreae</taxon>
        <taxon>Rhododendron</taxon>
    </lineage>
</organism>
<comment type="caution">
    <text evidence="4">The sequence shown here is derived from an EMBL/GenBank/DDBJ whole genome shotgun (WGS) entry which is preliminary data.</text>
</comment>
<feature type="domain" description="Gnk2-homologous" evidence="3">
    <location>
        <begin position="25"/>
        <end position="129"/>
    </location>
</feature>
<keyword evidence="2" id="KW-0677">Repeat</keyword>
<dbReference type="PROSITE" id="PS51473">
    <property type="entry name" value="GNK2"/>
    <property type="match status" value="1"/>
</dbReference>
<dbReference type="OrthoDB" id="688481at2759"/>
<evidence type="ECO:0000259" key="3">
    <source>
        <dbReference type="PROSITE" id="PS51473"/>
    </source>
</evidence>
<dbReference type="InterPro" id="IPR038408">
    <property type="entry name" value="GNK2_sf"/>
</dbReference>
<gene>
    <name evidence="4" type="ORF">C3L33_23495</name>
</gene>
<evidence type="ECO:0000313" key="4">
    <source>
        <dbReference type="EMBL" id="KAE9444607.1"/>
    </source>
</evidence>
<evidence type="ECO:0000256" key="2">
    <source>
        <dbReference type="ARBA" id="ARBA00022737"/>
    </source>
</evidence>
<dbReference type="Pfam" id="PF01657">
    <property type="entry name" value="Stress-antifung"/>
    <property type="match status" value="1"/>
</dbReference>
<dbReference type="InterPro" id="IPR002902">
    <property type="entry name" value="GNK2"/>
</dbReference>
<sequence length="140" mass="15426">MVEEEAVGDIRGAAASGEVEKSGRGVGVEERTDRRVLRFAWAYEANLNNLLSVLSSNANTSTGFFNFTAGSSPPDVAYGLFLCREDVSVAVCRECIVSTSKDAVEKFPWSKWVTIWHEKCMLRYSNKSTFSSPAGPYWGL</sequence>
<proteinExistence type="predicted"/>
<dbReference type="PANTHER" id="PTHR32099">
    <property type="entry name" value="CYSTEINE-RICH REPEAT SECRETORY PROTEIN"/>
    <property type="match status" value="1"/>
</dbReference>